<dbReference type="EMBL" id="JAQIZT010000008">
    <property type="protein sequence ID" value="KAJ6987637.1"/>
    <property type="molecule type" value="Genomic_DNA"/>
</dbReference>
<gene>
    <name evidence="1" type="ORF">NC653_020785</name>
</gene>
<comment type="caution">
    <text evidence="1">The sequence shown here is derived from an EMBL/GenBank/DDBJ whole genome shotgun (WGS) entry which is preliminary data.</text>
</comment>
<organism evidence="1 2">
    <name type="scientific">Populus alba x Populus x berolinensis</name>
    <dbReference type="NCBI Taxonomy" id="444605"/>
    <lineage>
        <taxon>Eukaryota</taxon>
        <taxon>Viridiplantae</taxon>
        <taxon>Streptophyta</taxon>
        <taxon>Embryophyta</taxon>
        <taxon>Tracheophyta</taxon>
        <taxon>Spermatophyta</taxon>
        <taxon>Magnoliopsida</taxon>
        <taxon>eudicotyledons</taxon>
        <taxon>Gunneridae</taxon>
        <taxon>Pentapetalae</taxon>
        <taxon>rosids</taxon>
        <taxon>fabids</taxon>
        <taxon>Malpighiales</taxon>
        <taxon>Salicaceae</taxon>
        <taxon>Saliceae</taxon>
        <taxon>Populus</taxon>
    </lineage>
</organism>
<accession>A0AAD6QD05</accession>
<evidence type="ECO:0000313" key="2">
    <source>
        <dbReference type="Proteomes" id="UP001164929"/>
    </source>
</evidence>
<keyword evidence="2" id="KW-1185">Reference proteome</keyword>
<evidence type="ECO:0000313" key="1">
    <source>
        <dbReference type="EMBL" id="KAJ6987637.1"/>
    </source>
</evidence>
<dbReference type="AlphaFoldDB" id="A0AAD6QD05"/>
<reference evidence="1" key="1">
    <citation type="journal article" date="2023" name="Mol. Ecol. Resour.">
        <title>Chromosome-level genome assembly of a triploid poplar Populus alba 'Berolinensis'.</title>
        <authorList>
            <person name="Chen S."/>
            <person name="Yu Y."/>
            <person name="Wang X."/>
            <person name="Wang S."/>
            <person name="Zhang T."/>
            <person name="Zhou Y."/>
            <person name="He R."/>
            <person name="Meng N."/>
            <person name="Wang Y."/>
            <person name="Liu W."/>
            <person name="Liu Z."/>
            <person name="Liu J."/>
            <person name="Guo Q."/>
            <person name="Huang H."/>
            <person name="Sederoff R.R."/>
            <person name="Wang G."/>
            <person name="Qu G."/>
            <person name="Chen S."/>
        </authorList>
    </citation>
    <scope>NUCLEOTIDE SEQUENCE</scope>
    <source>
        <strain evidence="1">SC-2020</strain>
    </source>
</reference>
<sequence length="76" mass="9056">MDSFCNPELSKIITKYYNRSLGHKHLETVDPWKDKCEFLQFSYDEDLQSEWDGSKKKKLDQGCGLSLREDWIYCQS</sequence>
<name>A0AAD6QD05_9ROSI</name>
<protein>
    <submittedName>
        <fullName evidence="1">Uncharacterized protein</fullName>
    </submittedName>
</protein>
<proteinExistence type="predicted"/>
<dbReference type="Proteomes" id="UP001164929">
    <property type="component" value="Chromosome 8"/>
</dbReference>